<dbReference type="PANTHER" id="PTHR19961">
    <property type="entry name" value="FIMBRIN/PLASTIN"/>
    <property type="match status" value="1"/>
</dbReference>
<dbReference type="GO" id="GO:0051639">
    <property type="term" value="P:actin filament network formation"/>
    <property type="evidence" value="ECO:0007669"/>
    <property type="project" value="TreeGrafter"/>
</dbReference>
<dbReference type="EMBL" id="LGRX02012607">
    <property type="protein sequence ID" value="KAK3267123.1"/>
    <property type="molecule type" value="Genomic_DNA"/>
</dbReference>
<dbReference type="GO" id="GO:0032432">
    <property type="term" value="C:actin filament bundle"/>
    <property type="evidence" value="ECO:0007669"/>
    <property type="project" value="TreeGrafter"/>
</dbReference>
<sequence>MQQSKEEAEARRNLGIQDKPDDQQVQKIQDAMDVSNHTGSNEQIHRMVDSMPTDDFLLACVPFPCLARSISRFRWHNLPRSAAPPVETLRLQREQWERRVPRPGTPTMAASMSPAKPSTCGLLLSPRRADCGGRWVKGRRWGGVCMCSVVAGSWQVGERTALGGVCMCSVVAGSWQVGERTCWGGVHVQCGGRWVNYTQTEIRQEYEEPGRKVKNFGSSFQDGEVYGTLLTKLVPDSSFAAHFTKTRDPGRRNFLCLQMARQLNPPCEGFITESHILNNDESINAAFIARIFSTQSHILLQ</sequence>
<keyword evidence="5" id="KW-1185">Reference proteome</keyword>
<keyword evidence="2" id="KW-0009">Actin-binding</keyword>
<dbReference type="GO" id="GO:0051017">
    <property type="term" value="P:actin filament bundle assembly"/>
    <property type="evidence" value="ECO:0007669"/>
    <property type="project" value="InterPro"/>
</dbReference>
<dbReference type="AlphaFoldDB" id="A0AAE0L017"/>
<dbReference type="SUPFAM" id="SSF47576">
    <property type="entry name" value="Calponin-homology domain, CH-domain"/>
    <property type="match status" value="1"/>
</dbReference>
<dbReference type="GO" id="GO:0005737">
    <property type="term" value="C:cytoplasm"/>
    <property type="evidence" value="ECO:0007669"/>
    <property type="project" value="TreeGrafter"/>
</dbReference>
<evidence type="ECO:0000313" key="4">
    <source>
        <dbReference type="EMBL" id="KAK3267123.1"/>
    </source>
</evidence>
<dbReference type="InterPro" id="IPR039959">
    <property type="entry name" value="Fimbrin/Plastin"/>
</dbReference>
<feature type="region of interest" description="Disordered" evidence="3">
    <location>
        <begin position="1"/>
        <end position="23"/>
    </location>
</feature>
<dbReference type="PANTHER" id="PTHR19961:SF18">
    <property type="entry name" value="FI19014P1"/>
    <property type="match status" value="1"/>
</dbReference>
<evidence type="ECO:0000256" key="2">
    <source>
        <dbReference type="ARBA" id="ARBA00023203"/>
    </source>
</evidence>
<dbReference type="InterPro" id="IPR036872">
    <property type="entry name" value="CH_dom_sf"/>
</dbReference>
<name>A0AAE0L017_9CHLO</name>
<reference evidence="4 5" key="1">
    <citation type="journal article" date="2015" name="Genome Biol. Evol.">
        <title>Comparative Genomics of a Bacterivorous Green Alga Reveals Evolutionary Causalities and Consequences of Phago-Mixotrophic Mode of Nutrition.</title>
        <authorList>
            <person name="Burns J.A."/>
            <person name="Paasch A."/>
            <person name="Narechania A."/>
            <person name="Kim E."/>
        </authorList>
    </citation>
    <scope>NUCLEOTIDE SEQUENCE [LARGE SCALE GENOMIC DNA]</scope>
    <source>
        <strain evidence="4 5">PLY_AMNH</strain>
    </source>
</reference>
<dbReference type="Proteomes" id="UP001190700">
    <property type="component" value="Unassembled WGS sequence"/>
</dbReference>
<comment type="caution">
    <text evidence="4">The sequence shown here is derived from an EMBL/GenBank/DDBJ whole genome shotgun (WGS) entry which is preliminary data.</text>
</comment>
<accession>A0AAE0L017</accession>
<proteinExistence type="predicted"/>
<evidence type="ECO:0000256" key="1">
    <source>
        <dbReference type="ARBA" id="ARBA00022737"/>
    </source>
</evidence>
<evidence type="ECO:0000313" key="5">
    <source>
        <dbReference type="Proteomes" id="UP001190700"/>
    </source>
</evidence>
<organism evidence="4 5">
    <name type="scientific">Cymbomonas tetramitiformis</name>
    <dbReference type="NCBI Taxonomy" id="36881"/>
    <lineage>
        <taxon>Eukaryota</taxon>
        <taxon>Viridiplantae</taxon>
        <taxon>Chlorophyta</taxon>
        <taxon>Pyramimonadophyceae</taxon>
        <taxon>Pyramimonadales</taxon>
        <taxon>Pyramimonadaceae</taxon>
        <taxon>Cymbomonas</taxon>
    </lineage>
</organism>
<gene>
    <name evidence="4" type="ORF">CYMTET_24302</name>
</gene>
<dbReference type="GO" id="GO:0005884">
    <property type="term" value="C:actin filament"/>
    <property type="evidence" value="ECO:0007669"/>
    <property type="project" value="TreeGrafter"/>
</dbReference>
<evidence type="ECO:0000256" key="3">
    <source>
        <dbReference type="SAM" id="MobiDB-lite"/>
    </source>
</evidence>
<dbReference type="GO" id="GO:0051015">
    <property type="term" value="F:actin filament binding"/>
    <property type="evidence" value="ECO:0007669"/>
    <property type="project" value="InterPro"/>
</dbReference>
<keyword evidence="1" id="KW-0677">Repeat</keyword>
<dbReference type="Gene3D" id="1.10.418.10">
    <property type="entry name" value="Calponin-like domain"/>
    <property type="match status" value="1"/>
</dbReference>
<protein>
    <submittedName>
        <fullName evidence="4">Uncharacterized protein</fullName>
    </submittedName>
</protein>
<feature type="non-terminal residue" evidence="4">
    <location>
        <position position="301"/>
    </location>
</feature>